<accession>A0A1G7QFC6</accession>
<evidence type="ECO:0000313" key="2">
    <source>
        <dbReference type="EMBL" id="SDF97155.1"/>
    </source>
</evidence>
<dbReference type="Proteomes" id="UP000199245">
    <property type="component" value="Unassembled WGS sequence"/>
</dbReference>
<reference evidence="2 3" key="1">
    <citation type="submission" date="2016-10" db="EMBL/GenBank/DDBJ databases">
        <authorList>
            <person name="de Groot N.N."/>
        </authorList>
    </citation>
    <scope>NUCLEOTIDE SEQUENCE [LARGE SCALE GENOMIC DNA]</scope>
    <source>
        <strain evidence="2 3">R5</strain>
    </source>
</reference>
<dbReference type="AlphaFoldDB" id="A0A1G7QFC6"/>
<proteinExistence type="predicted"/>
<protein>
    <submittedName>
        <fullName evidence="2">Uncharacterized protein</fullName>
    </submittedName>
</protein>
<evidence type="ECO:0000313" key="3">
    <source>
        <dbReference type="Proteomes" id="UP000199245"/>
    </source>
</evidence>
<name>A0A1G7QFC6_9BRAD</name>
<evidence type="ECO:0000256" key="1">
    <source>
        <dbReference type="SAM" id="MobiDB-lite"/>
    </source>
</evidence>
<feature type="region of interest" description="Disordered" evidence="1">
    <location>
        <begin position="108"/>
        <end position="143"/>
    </location>
</feature>
<organism evidence="2 3">
    <name type="scientific">Bradyrhizobium brasilense</name>
    <dbReference type="NCBI Taxonomy" id="1419277"/>
    <lineage>
        <taxon>Bacteria</taxon>
        <taxon>Pseudomonadati</taxon>
        <taxon>Pseudomonadota</taxon>
        <taxon>Alphaproteobacteria</taxon>
        <taxon>Hyphomicrobiales</taxon>
        <taxon>Nitrobacteraceae</taxon>
        <taxon>Bradyrhizobium</taxon>
    </lineage>
</organism>
<sequence>MHGTIKKPSKTRSAITNGTRLFSERLDLRTPRGKRFRDLVDAYTEALGRPSQITETERAFVRRVAFMQCQLEDMELDYMKTGVCGHEERLEYQRLANSQSRLMKKIGLLSATPGKRDDEDDDIDPLEYARRGGSRHSGRERLE</sequence>
<dbReference type="RefSeq" id="WP_092090568.1">
    <property type="nucleotide sequence ID" value="NZ_FMZW01000096.1"/>
</dbReference>
<dbReference type="EMBL" id="FMZW01000096">
    <property type="protein sequence ID" value="SDF97155.1"/>
    <property type="molecule type" value="Genomic_DNA"/>
</dbReference>
<gene>
    <name evidence="2" type="ORF">SAMN05216337_109614</name>
</gene>